<dbReference type="RefSeq" id="WP_269631277.1">
    <property type="nucleotide sequence ID" value="NZ_JBDPZC010000011.1"/>
</dbReference>
<comment type="caution">
    <text evidence="1">The sequence shown here is derived from an EMBL/GenBank/DDBJ whole genome shotgun (WGS) entry which is preliminary data.</text>
</comment>
<protein>
    <submittedName>
        <fullName evidence="1">DUF2242 domain-containing protein</fullName>
    </submittedName>
</protein>
<sequence length="199" mass="21145">MSRTWTATPLASLAGACLLAGCAISVPGREPAKVSVYQNERFQAEETFSRLFDASMEDTCEAARRALLSQGYLINPGKAGAVSGTKRFQPEGEVHVEINFNVVCVPDGRNAQLATAFVSAQQDRYAIKKSANSTSIGVSAIGSISVPLAASQDSMVKVASETIPAGEFYDRFFALMHRMLSEQTGEGSGAASAAVMRQR</sequence>
<evidence type="ECO:0000313" key="2">
    <source>
        <dbReference type="Proteomes" id="UP001462640"/>
    </source>
</evidence>
<keyword evidence="2" id="KW-1185">Reference proteome</keyword>
<evidence type="ECO:0000313" key="1">
    <source>
        <dbReference type="EMBL" id="MEO3715043.1"/>
    </source>
</evidence>
<name>A0ABV0GJ08_9BURK</name>
<dbReference type="Proteomes" id="UP001462640">
    <property type="component" value="Unassembled WGS sequence"/>
</dbReference>
<organism evidence="1 2">
    <name type="scientific">Roseateles flavus</name>
    <dbReference type="NCBI Taxonomy" id="3149041"/>
    <lineage>
        <taxon>Bacteria</taxon>
        <taxon>Pseudomonadati</taxon>
        <taxon>Pseudomonadota</taxon>
        <taxon>Betaproteobacteria</taxon>
        <taxon>Burkholderiales</taxon>
        <taxon>Sphaerotilaceae</taxon>
        <taxon>Roseateles</taxon>
    </lineage>
</organism>
<reference evidence="1 2" key="1">
    <citation type="submission" date="2024-05" db="EMBL/GenBank/DDBJ databases">
        <title>Roseateles sp. 2.12 16S ribosomal RNA gene Genome sequencing and assembly.</title>
        <authorList>
            <person name="Woo H."/>
        </authorList>
    </citation>
    <scope>NUCLEOTIDE SEQUENCE [LARGE SCALE GENOMIC DNA]</scope>
    <source>
        <strain evidence="1 2">2.12</strain>
    </source>
</reference>
<accession>A0ABV0GJ08</accession>
<dbReference type="Pfam" id="PF10001">
    <property type="entry name" value="DUF2242"/>
    <property type="match status" value="1"/>
</dbReference>
<dbReference type="EMBL" id="JBDPZC010000011">
    <property type="protein sequence ID" value="MEO3715043.1"/>
    <property type="molecule type" value="Genomic_DNA"/>
</dbReference>
<proteinExistence type="predicted"/>
<gene>
    <name evidence="1" type="ORF">ABDJ40_19935</name>
</gene>
<dbReference type="PROSITE" id="PS51257">
    <property type="entry name" value="PROKAR_LIPOPROTEIN"/>
    <property type="match status" value="1"/>
</dbReference>
<dbReference type="InterPro" id="IPR018718">
    <property type="entry name" value="DUF2242"/>
</dbReference>